<dbReference type="PANTHER" id="PTHR45632">
    <property type="entry name" value="LD33804P"/>
    <property type="match status" value="1"/>
</dbReference>
<dbReference type="AlphaFoldDB" id="M0MQI9"/>
<dbReference type="Pfam" id="PF01344">
    <property type="entry name" value="Kelch_1"/>
    <property type="match status" value="1"/>
</dbReference>
<dbReference type="EMBL" id="AOMD01000002">
    <property type="protein sequence ID" value="EMA47987.1"/>
    <property type="molecule type" value="Genomic_DNA"/>
</dbReference>
<dbReference type="SUPFAM" id="SSF117281">
    <property type="entry name" value="Kelch motif"/>
    <property type="match status" value="2"/>
</dbReference>
<evidence type="ECO:0000256" key="3">
    <source>
        <dbReference type="SAM" id="MobiDB-lite"/>
    </source>
</evidence>
<dbReference type="Proteomes" id="UP000011669">
    <property type="component" value="Unassembled WGS sequence"/>
</dbReference>
<evidence type="ECO:0000256" key="2">
    <source>
        <dbReference type="ARBA" id="ARBA00022737"/>
    </source>
</evidence>
<dbReference type="PATRIC" id="fig|1227455.4.peg.185"/>
<evidence type="ECO:0000256" key="1">
    <source>
        <dbReference type="ARBA" id="ARBA00022441"/>
    </source>
</evidence>
<dbReference type="STRING" id="1227455.C449_00905"/>
<dbReference type="OrthoDB" id="202667at2157"/>
<evidence type="ECO:0000313" key="4">
    <source>
        <dbReference type="EMBL" id="EMA47987.1"/>
    </source>
</evidence>
<name>M0MQI9_9EURY</name>
<sequence length="695" mass="72276">MNVNGTIYSFGGIRDDTDLDSHYDRATADTYAYDTANDSWSSGPDLPKALWGQAGVVANGTCYLFGGAETDVFGSGNIEDSIYTFTPGSGWSTLGATCPEPVYAVRGALGPDGLIYIAGGATGAEAQTDTDRIWRFDPSSNSVESSEWATLPQPVRWSSVAMANVDGTDYLYHFGGHNVSSGNIVPTTTRYPLSGPNEGQPESMADAPMAFRQALSDTVINGKVYIAYGHVGSIGTNDDFKPNVFRYDVETDSWDEEMPQIPSNRARIVGASGVVDGTIYVAGGHIKNYDTDAHDTKAYVDTFDPDKQVTVGGGTGPTETLPSTNPDATPEERASQAGFDIQNTVTASSTGDIGGASNTLYVVEGELSWDGQINIGNASDVAICGTGDASVPIPAGYRDYAVTVSGGSGFMWSGIDMDQTASGAWGRLNVNTSDRGFLEYFQTLGSGRRANPDPSASLGAKSGPMISMPATSSGGANRIKNVGSVHAGVMANDHEGDRPIGVFLADDHEGTLNIVDSVFDSFPNNGLYATNTSGSVVATGTTFRNNGVSNGRIAHGRFENCTAAFDYENTELTNADAGAHGVQGFAVEDKGKGSGVTITGCTVELANVAKCGGGIDVRSGVLHAIKNTEVHMGNVGGAPDIIVDGRCEQIQSTALSGSASSGTAVINNGPQMAVADVSIDYPSGRSDYSGPINRA</sequence>
<reference evidence="4 5" key="1">
    <citation type="journal article" date="2014" name="PLoS Genet.">
        <title>Phylogenetically driven sequencing of extremely halophilic archaea reveals strategies for static and dynamic osmo-response.</title>
        <authorList>
            <person name="Becker E.A."/>
            <person name="Seitzer P.M."/>
            <person name="Tritt A."/>
            <person name="Larsen D."/>
            <person name="Krusor M."/>
            <person name="Yao A.I."/>
            <person name="Wu D."/>
            <person name="Madern D."/>
            <person name="Eisen J.A."/>
            <person name="Darling A.E."/>
            <person name="Facciotti M.T."/>
        </authorList>
    </citation>
    <scope>NUCLEOTIDE SEQUENCE [LARGE SCALE GENOMIC DNA]</scope>
    <source>
        <strain evidence="4 5">DSM 5350</strain>
    </source>
</reference>
<dbReference type="RefSeq" id="WP_006075985.1">
    <property type="nucleotide sequence ID" value="NZ_AOMD01000002.1"/>
</dbReference>
<feature type="region of interest" description="Disordered" evidence="3">
    <location>
        <begin position="305"/>
        <end position="334"/>
    </location>
</feature>
<gene>
    <name evidence="4" type="ORF">C449_00905</name>
</gene>
<keyword evidence="5" id="KW-1185">Reference proteome</keyword>
<dbReference type="InterPro" id="IPR006652">
    <property type="entry name" value="Kelch_1"/>
</dbReference>
<evidence type="ECO:0000313" key="5">
    <source>
        <dbReference type="Proteomes" id="UP000011669"/>
    </source>
</evidence>
<accession>M0MQI9</accession>
<dbReference type="SMART" id="SM00612">
    <property type="entry name" value="Kelch"/>
    <property type="match status" value="3"/>
</dbReference>
<dbReference type="InterPro" id="IPR015915">
    <property type="entry name" value="Kelch-typ_b-propeller"/>
</dbReference>
<proteinExistence type="predicted"/>
<keyword evidence="2" id="KW-0677">Repeat</keyword>
<dbReference type="InParanoid" id="M0MQI9"/>
<dbReference type="PANTHER" id="PTHR45632:SF3">
    <property type="entry name" value="KELCH-LIKE PROTEIN 32"/>
    <property type="match status" value="1"/>
</dbReference>
<protein>
    <submittedName>
        <fullName evidence="4">Kelch repeat-containing protein</fullName>
    </submittedName>
</protein>
<organism evidence="4 5">
    <name type="scientific">Halococcus saccharolyticus DSM 5350</name>
    <dbReference type="NCBI Taxonomy" id="1227455"/>
    <lineage>
        <taxon>Archaea</taxon>
        <taxon>Methanobacteriati</taxon>
        <taxon>Methanobacteriota</taxon>
        <taxon>Stenosarchaea group</taxon>
        <taxon>Halobacteria</taxon>
        <taxon>Halobacteriales</taxon>
        <taxon>Halococcaceae</taxon>
        <taxon>Halococcus</taxon>
    </lineage>
</organism>
<dbReference type="Gene3D" id="2.120.10.80">
    <property type="entry name" value="Kelch-type beta propeller"/>
    <property type="match status" value="2"/>
</dbReference>
<comment type="caution">
    <text evidence="4">The sequence shown here is derived from an EMBL/GenBank/DDBJ whole genome shotgun (WGS) entry which is preliminary data.</text>
</comment>
<keyword evidence="1" id="KW-0880">Kelch repeat</keyword>